<evidence type="ECO:0000313" key="10">
    <source>
        <dbReference type="Proteomes" id="UP000297396"/>
    </source>
</evidence>
<feature type="signal peptide" evidence="5">
    <location>
        <begin position="1"/>
        <end position="25"/>
    </location>
</feature>
<evidence type="ECO:0000256" key="1">
    <source>
        <dbReference type="ARBA" id="ARBA00022729"/>
    </source>
</evidence>
<dbReference type="EMBL" id="SPPA01000008">
    <property type="protein sequence ID" value="TFV11081.1"/>
    <property type="molecule type" value="Genomic_DNA"/>
</dbReference>
<keyword evidence="9" id="KW-1185">Reference proteome</keyword>
<evidence type="ECO:0000256" key="4">
    <source>
        <dbReference type="ARBA" id="ARBA00023288"/>
    </source>
</evidence>
<evidence type="ECO:0000256" key="3">
    <source>
        <dbReference type="ARBA" id="ARBA00023139"/>
    </source>
</evidence>
<feature type="chain" id="PRO_5033226154" evidence="5">
    <location>
        <begin position="26"/>
        <end position="132"/>
    </location>
</feature>
<keyword evidence="1 5" id="KW-0732">Signal</keyword>
<keyword evidence="3" id="KW-0564">Palmitate</keyword>
<evidence type="ECO:0000313" key="7">
    <source>
        <dbReference type="EMBL" id="KMK50695.1"/>
    </source>
</evidence>
<reference evidence="8 10" key="2">
    <citation type="submission" date="2019-03" db="EMBL/GenBank/DDBJ databases">
        <title>Diversity of the mouse oral microbiome.</title>
        <authorList>
            <person name="Joseph S."/>
            <person name="Aduse-Opoku J."/>
            <person name="Curtis M."/>
            <person name="Wade W."/>
            <person name="Hashim A."/>
        </authorList>
    </citation>
    <scope>NUCLEOTIDE SEQUENCE [LARGE SCALE GENOMIC DNA]</scope>
    <source>
        <strain evidence="8 10">WT12</strain>
    </source>
</reference>
<dbReference type="InterPro" id="IPR018660">
    <property type="entry name" value="MliC"/>
</dbReference>
<evidence type="ECO:0000313" key="9">
    <source>
        <dbReference type="Proteomes" id="UP000036270"/>
    </source>
</evidence>
<reference evidence="7 9" key="1">
    <citation type="submission" date="2014-12" db="EMBL/GenBank/DDBJ databases">
        <title>Reclassification of Actinobacillus muris as Muribacter muris.</title>
        <authorList>
            <person name="Christensen H."/>
            <person name="Nicklas W."/>
            <person name="Bisgaard M."/>
        </authorList>
    </citation>
    <scope>NUCLEOTIDE SEQUENCE [LARGE SCALE GENOMIC DNA]</scope>
    <source>
        <strain evidence="7 9">Ackerman80-443D</strain>
    </source>
</reference>
<feature type="domain" description="C-type lysozyme inhibitor" evidence="6">
    <location>
        <begin position="60"/>
        <end position="123"/>
    </location>
</feature>
<dbReference type="Proteomes" id="UP000297396">
    <property type="component" value="Unassembled WGS sequence"/>
</dbReference>
<evidence type="ECO:0000259" key="6">
    <source>
        <dbReference type="Pfam" id="PF09864"/>
    </source>
</evidence>
<evidence type="ECO:0000313" key="8">
    <source>
        <dbReference type="EMBL" id="TFV11081.1"/>
    </source>
</evidence>
<protein>
    <submittedName>
        <fullName evidence="8">Acetylglucosamine transferase</fullName>
    </submittedName>
</protein>
<dbReference type="STRING" id="67855.RO21_10390"/>
<dbReference type="Pfam" id="PF09864">
    <property type="entry name" value="MliC"/>
    <property type="match status" value="1"/>
</dbReference>
<dbReference type="InterPro" id="IPR036328">
    <property type="entry name" value="MliC_sf"/>
</dbReference>
<accession>A0A0J5P4S5</accession>
<keyword evidence="4" id="KW-0449">Lipoprotein</keyword>
<organism evidence="7 9">
    <name type="scientific">Muribacter muris</name>
    <dbReference type="NCBI Taxonomy" id="67855"/>
    <lineage>
        <taxon>Bacteria</taxon>
        <taxon>Pseudomonadati</taxon>
        <taxon>Pseudomonadota</taxon>
        <taxon>Gammaproteobacteria</taxon>
        <taxon>Pasteurellales</taxon>
        <taxon>Pasteurellaceae</taxon>
        <taxon>Muribacter</taxon>
    </lineage>
</organism>
<name>A0A0J5P4S5_9PAST</name>
<dbReference type="PATRIC" id="fig|67855.3.peg.2202"/>
<keyword evidence="8" id="KW-0808">Transferase</keyword>
<comment type="caution">
    <text evidence="7">The sequence shown here is derived from an EMBL/GenBank/DDBJ whole genome shotgun (WGS) entry which is preliminary data.</text>
</comment>
<evidence type="ECO:0000256" key="2">
    <source>
        <dbReference type="ARBA" id="ARBA00023136"/>
    </source>
</evidence>
<gene>
    <name evidence="8" type="ORF">E4T80_05050</name>
    <name evidence="7" type="ORF">RO21_10390</name>
</gene>
<dbReference type="Proteomes" id="UP000036270">
    <property type="component" value="Unassembled WGS sequence"/>
</dbReference>
<keyword evidence="2" id="KW-0472">Membrane</keyword>
<dbReference type="Gene3D" id="2.40.128.200">
    <property type="match status" value="1"/>
</dbReference>
<dbReference type="AlphaFoldDB" id="A0A0J5P4S5"/>
<dbReference type="OrthoDB" id="5689950at2"/>
<dbReference type="EMBL" id="JWIZ01000077">
    <property type="protein sequence ID" value="KMK50695.1"/>
    <property type="molecule type" value="Genomic_DNA"/>
</dbReference>
<sequence>MKFTRKINLILCTSLIALLSGCTLPGMSPIAQIDSAQHQFILPPPAENRQIVKERTALNYQCKNQQRVRIQPLNKKTINVTFGHTTYKLSSTVTKNHKRYSNIRWIWTEDFKGTGTLKNNRQKVLAEGCVRK</sequence>
<dbReference type="GO" id="GO:0016740">
    <property type="term" value="F:transferase activity"/>
    <property type="evidence" value="ECO:0007669"/>
    <property type="project" value="UniProtKB-KW"/>
</dbReference>
<dbReference type="PROSITE" id="PS51257">
    <property type="entry name" value="PROKAR_LIPOPROTEIN"/>
    <property type="match status" value="1"/>
</dbReference>
<evidence type="ECO:0000256" key="5">
    <source>
        <dbReference type="SAM" id="SignalP"/>
    </source>
</evidence>
<proteinExistence type="predicted"/>
<dbReference type="RefSeq" id="WP_047977716.1">
    <property type="nucleotide sequence ID" value="NZ_JADGLC010000008.1"/>
</dbReference>